<dbReference type="Pfam" id="PF05970">
    <property type="entry name" value="PIF1"/>
    <property type="match status" value="1"/>
</dbReference>
<comment type="similarity">
    <text evidence="1">Belongs to the helicase family.</text>
</comment>
<keyword evidence="1" id="KW-0378">Hydrolase</keyword>
<evidence type="ECO:0000313" key="3">
    <source>
        <dbReference type="EMBL" id="UYV60606.1"/>
    </source>
</evidence>
<comment type="cofactor">
    <cofactor evidence="1">
        <name>Mg(2+)</name>
        <dbReference type="ChEBI" id="CHEBI:18420"/>
    </cofactor>
</comment>
<name>A0ABY6JVL3_9ARAC</name>
<keyword evidence="1" id="KW-0234">DNA repair</keyword>
<organism evidence="3 4">
    <name type="scientific">Cordylochernes scorpioides</name>
    <dbReference type="NCBI Taxonomy" id="51811"/>
    <lineage>
        <taxon>Eukaryota</taxon>
        <taxon>Metazoa</taxon>
        <taxon>Ecdysozoa</taxon>
        <taxon>Arthropoda</taxon>
        <taxon>Chelicerata</taxon>
        <taxon>Arachnida</taxon>
        <taxon>Pseudoscorpiones</taxon>
        <taxon>Cheliferoidea</taxon>
        <taxon>Chernetidae</taxon>
        <taxon>Cordylochernes</taxon>
    </lineage>
</organism>
<accession>A0ABY6JVL3</accession>
<dbReference type="EC" id="5.6.2.3" evidence="1"/>
<comment type="catalytic activity">
    <reaction evidence="1">
        <text>ATP + H2O = ADP + phosphate + H(+)</text>
        <dbReference type="Rhea" id="RHEA:13065"/>
        <dbReference type="ChEBI" id="CHEBI:15377"/>
        <dbReference type="ChEBI" id="CHEBI:15378"/>
        <dbReference type="ChEBI" id="CHEBI:30616"/>
        <dbReference type="ChEBI" id="CHEBI:43474"/>
        <dbReference type="ChEBI" id="CHEBI:456216"/>
        <dbReference type="EC" id="5.6.2.3"/>
    </reaction>
</comment>
<evidence type="ECO:0000256" key="1">
    <source>
        <dbReference type="RuleBase" id="RU363044"/>
    </source>
</evidence>
<dbReference type="PANTHER" id="PTHR10492:SF57">
    <property type="entry name" value="ATP-DEPENDENT DNA HELICASE"/>
    <property type="match status" value="1"/>
</dbReference>
<reference evidence="3 4" key="1">
    <citation type="submission" date="2022-01" db="EMBL/GenBank/DDBJ databases">
        <title>A chromosomal length assembly of Cordylochernes scorpioides.</title>
        <authorList>
            <person name="Zeh D."/>
            <person name="Zeh J."/>
        </authorList>
    </citation>
    <scope>NUCLEOTIDE SEQUENCE [LARGE SCALE GENOMIC DNA]</scope>
    <source>
        <strain evidence="3">IN4F17</strain>
        <tissue evidence="3">Whole Body</tissue>
    </source>
</reference>
<feature type="domain" description="DNA helicase Pif1-like DEAD-box helicase" evidence="2">
    <location>
        <begin position="41"/>
        <end position="139"/>
    </location>
</feature>
<sequence length="235" mass="26517">MTINKAQSQTFRSLAAAVFTHGQLHVAFSHVRTLDRKQASNEAPMAHYRALEIMDRLLRDIMHCDLAFGGKVVVLGGYFRQVLPVVPRASRAEIVAACIKRSKVFPLFVILRLLPRIYEQRFSQWLLKVGDGDLPTDQQGLISFPESCIFQGDDLVQEIFGSLYGDITAPSKSVILTPKNTDSLEINEKVLYCLPNRSQCFFSVDSLDCENVEEQNNYPTEIFNSLTPTGMHPHR</sequence>
<proteinExistence type="inferred from homology"/>
<keyword evidence="1" id="KW-0233">DNA recombination</keyword>
<keyword evidence="1" id="KW-0067">ATP-binding</keyword>
<keyword evidence="1" id="KW-0227">DNA damage</keyword>
<dbReference type="InterPro" id="IPR010285">
    <property type="entry name" value="DNA_helicase_pif1-like_DEAD"/>
</dbReference>
<gene>
    <name evidence="3" type="ORF">LAZ67_1001645</name>
</gene>
<dbReference type="EMBL" id="CP092863">
    <property type="protein sequence ID" value="UYV60606.1"/>
    <property type="molecule type" value="Genomic_DNA"/>
</dbReference>
<dbReference type="PANTHER" id="PTHR10492">
    <property type="match status" value="1"/>
</dbReference>
<protein>
    <recommendedName>
        <fullName evidence="1">ATP-dependent DNA helicase</fullName>
        <ecNumber evidence="1">5.6.2.3</ecNumber>
    </recommendedName>
</protein>
<evidence type="ECO:0000259" key="2">
    <source>
        <dbReference type="Pfam" id="PF05970"/>
    </source>
</evidence>
<keyword evidence="1" id="KW-0547">Nucleotide-binding</keyword>
<evidence type="ECO:0000313" key="4">
    <source>
        <dbReference type="Proteomes" id="UP001235939"/>
    </source>
</evidence>
<dbReference type="Proteomes" id="UP001235939">
    <property type="component" value="Chromosome 01"/>
</dbReference>
<keyword evidence="4" id="KW-1185">Reference proteome</keyword>
<keyword evidence="1" id="KW-0347">Helicase</keyword>